<dbReference type="InterPro" id="IPR027417">
    <property type="entry name" value="P-loop_NTPase"/>
</dbReference>
<proteinExistence type="inferred from homology"/>
<dbReference type="PROSITE" id="PS51219">
    <property type="entry name" value="DPCK"/>
    <property type="match status" value="1"/>
</dbReference>
<keyword evidence="3" id="KW-0963">Cytoplasm</keyword>
<dbReference type="AlphaFoldDB" id="A0A9D9HYG3"/>
<dbReference type="HAMAP" id="MF_00376">
    <property type="entry name" value="Dephospho_CoA_kinase"/>
    <property type="match status" value="1"/>
</dbReference>
<organism evidence="5 6">
    <name type="scientific">Candidatus Scybalomonas excrementavium</name>
    <dbReference type="NCBI Taxonomy" id="2840943"/>
    <lineage>
        <taxon>Bacteria</taxon>
        <taxon>Bacillati</taxon>
        <taxon>Bacillota</taxon>
        <taxon>Clostridia</taxon>
        <taxon>Lachnospirales</taxon>
        <taxon>Lachnospiraceae</taxon>
        <taxon>Lachnospiraceae incertae sedis</taxon>
        <taxon>Candidatus Scybalomonas</taxon>
    </lineage>
</organism>
<comment type="pathway">
    <text evidence="3">Cofactor biosynthesis; coenzyme A biosynthesis; CoA from (R)-pantothenate: step 5/5.</text>
</comment>
<accession>A0A9D9HYG3</accession>
<evidence type="ECO:0000256" key="1">
    <source>
        <dbReference type="ARBA" id="ARBA00022741"/>
    </source>
</evidence>
<dbReference type="EC" id="2.7.1.24" evidence="3 4"/>
<keyword evidence="3 5" id="KW-0418">Kinase</keyword>
<keyword evidence="2 3" id="KW-0067">ATP-binding</keyword>
<comment type="similarity">
    <text evidence="3">Belongs to the CoaE family.</text>
</comment>
<comment type="subcellular location">
    <subcellularLocation>
        <location evidence="3">Cytoplasm</location>
    </subcellularLocation>
</comment>
<evidence type="ECO:0000313" key="5">
    <source>
        <dbReference type="EMBL" id="MBO8462325.1"/>
    </source>
</evidence>
<dbReference type="PANTHER" id="PTHR10695">
    <property type="entry name" value="DEPHOSPHO-COA KINASE-RELATED"/>
    <property type="match status" value="1"/>
</dbReference>
<dbReference type="EMBL" id="JADIML010000006">
    <property type="protein sequence ID" value="MBO8462325.1"/>
    <property type="molecule type" value="Genomic_DNA"/>
</dbReference>
<dbReference type="Gene3D" id="3.40.50.300">
    <property type="entry name" value="P-loop containing nucleotide triphosphate hydrolases"/>
    <property type="match status" value="1"/>
</dbReference>
<dbReference type="InterPro" id="IPR001977">
    <property type="entry name" value="Depp_CoAkinase"/>
</dbReference>
<dbReference type="Pfam" id="PF01121">
    <property type="entry name" value="CoaE"/>
    <property type="match status" value="1"/>
</dbReference>
<dbReference type="PANTHER" id="PTHR10695:SF46">
    <property type="entry name" value="BIFUNCTIONAL COENZYME A SYNTHASE-RELATED"/>
    <property type="match status" value="1"/>
</dbReference>
<keyword evidence="1 3" id="KW-0547">Nucleotide-binding</keyword>
<comment type="catalytic activity">
    <reaction evidence="3">
        <text>3'-dephospho-CoA + ATP = ADP + CoA + H(+)</text>
        <dbReference type="Rhea" id="RHEA:18245"/>
        <dbReference type="ChEBI" id="CHEBI:15378"/>
        <dbReference type="ChEBI" id="CHEBI:30616"/>
        <dbReference type="ChEBI" id="CHEBI:57287"/>
        <dbReference type="ChEBI" id="CHEBI:57328"/>
        <dbReference type="ChEBI" id="CHEBI:456216"/>
        <dbReference type="EC" id="2.7.1.24"/>
    </reaction>
</comment>
<name>A0A9D9HYG3_9FIRM</name>
<reference evidence="5" key="2">
    <citation type="journal article" date="2021" name="PeerJ">
        <title>Extensive microbial diversity within the chicken gut microbiome revealed by metagenomics and culture.</title>
        <authorList>
            <person name="Gilroy R."/>
            <person name="Ravi A."/>
            <person name="Getino M."/>
            <person name="Pursley I."/>
            <person name="Horton D.L."/>
            <person name="Alikhan N.F."/>
            <person name="Baker D."/>
            <person name="Gharbi K."/>
            <person name="Hall N."/>
            <person name="Watson M."/>
            <person name="Adriaenssens E.M."/>
            <person name="Foster-Nyarko E."/>
            <person name="Jarju S."/>
            <person name="Secka A."/>
            <person name="Antonio M."/>
            <person name="Oren A."/>
            <person name="Chaudhuri R.R."/>
            <person name="La Ragione R."/>
            <person name="Hildebrand F."/>
            <person name="Pallen M.J."/>
        </authorList>
    </citation>
    <scope>NUCLEOTIDE SEQUENCE</scope>
    <source>
        <strain evidence="5">E3-2379</strain>
    </source>
</reference>
<evidence type="ECO:0000313" key="6">
    <source>
        <dbReference type="Proteomes" id="UP000823618"/>
    </source>
</evidence>
<evidence type="ECO:0000256" key="3">
    <source>
        <dbReference type="HAMAP-Rule" id="MF_00376"/>
    </source>
</evidence>
<reference evidence="5" key="1">
    <citation type="submission" date="2020-10" db="EMBL/GenBank/DDBJ databases">
        <authorList>
            <person name="Gilroy R."/>
        </authorList>
    </citation>
    <scope>NUCLEOTIDE SEQUENCE</scope>
    <source>
        <strain evidence="5">E3-2379</strain>
    </source>
</reference>
<dbReference type="GO" id="GO:0005737">
    <property type="term" value="C:cytoplasm"/>
    <property type="evidence" value="ECO:0007669"/>
    <property type="project" value="UniProtKB-SubCell"/>
</dbReference>
<protein>
    <recommendedName>
        <fullName evidence="3 4">Dephospho-CoA kinase</fullName>
        <ecNumber evidence="3 4">2.7.1.24</ecNumber>
    </recommendedName>
    <alternativeName>
        <fullName evidence="3">Dephosphocoenzyme A kinase</fullName>
    </alternativeName>
</protein>
<evidence type="ECO:0000256" key="2">
    <source>
        <dbReference type="ARBA" id="ARBA00022840"/>
    </source>
</evidence>
<comment type="caution">
    <text evidence="5">The sequence shown here is derived from an EMBL/GenBank/DDBJ whole genome shotgun (WGS) entry which is preliminary data.</text>
</comment>
<dbReference type="GO" id="GO:0004140">
    <property type="term" value="F:dephospho-CoA kinase activity"/>
    <property type="evidence" value="ECO:0007669"/>
    <property type="project" value="UniProtKB-UniRule"/>
</dbReference>
<dbReference type="NCBIfam" id="TIGR00152">
    <property type="entry name" value="dephospho-CoA kinase"/>
    <property type="match status" value="1"/>
</dbReference>
<dbReference type="SUPFAM" id="SSF52540">
    <property type="entry name" value="P-loop containing nucleoside triphosphate hydrolases"/>
    <property type="match status" value="1"/>
</dbReference>
<dbReference type="GO" id="GO:0015937">
    <property type="term" value="P:coenzyme A biosynthetic process"/>
    <property type="evidence" value="ECO:0007669"/>
    <property type="project" value="UniProtKB-UniRule"/>
</dbReference>
<dbReference type="Proteomes" id="UP000823618">
    <property type="component" value="Unassembled WGS sequence"/>
</dbReference>
<keyword evidence="3 5" id="KW-0808">Transferase</keyword>
<dbReference type="CDD" id="cd02022">
    <property type="entry name" value="DPCK"/>
    <property type="match status" value="1"/>
</dbReference>
<keyword evidence="3" id="KW-0173">Coenzyme A biosynthesis</keyword>
<gene>
    <name evidence="3" type="primary">coaE</name>
    <name evidence="5" type="ORF">IAC13_00160</name>
</gene>
<evidence type="ECO:0000256" key="4">
    <source>
        <dbReference type="NCBIfam" id="TIGR00152"/>
    </source>
</evidence>
<sequence>MKPNKEGGTMKVIGITGGIGCGKSFVMEQLKERHHVAIILTDLVAHELMEPGKKSYEQIVAHFGSQILDEQGIIDRKALGSIVFQEPKQLQILNQITHPNVKAEVIQRINRIKEEGVASMIAVEAALLIEDHYDQICEELWFVDAKDEVRIERLMQKRGYTREKCLSIMEKQLSREQFLKHCKRVIYNDTTKEDVIRQIDKIMKEVL</sequence>
<feature type="binding site" evidence="3">
    <location>
        <begin position="20"/>
        <end position="25"/>
    </location>
    <ligand>
        <name>ATP</name>
        <dbReference type="ChEBI" id="CHEBI:30616"/>
    </ligand>
</feature>
<dbReference type="GO" id="GO:0005524">
    <property type="term" value="F:ATP binding"/>
    <property type="evidence" value="ECO:0007669"/>
    <property type="project" value="UniProtKB-UniRule"/>
</dbReference>
<comment type="function">
    <text evidence="3">Catalyzes the phosphorylation of the 3'-hydroxyl group of dephosphocoenzyme A to form coenzyme A.</text>
</comment>